<organism evidence="1 2">
    <name type="scientific">Blastococcus aggregatus</name>
    <dbReference type="NCBI Taxonomy" id="38502"/>
    <lineage>
        <taxon>Bacteria</taxon>
        <taxon>Bacillati</taxon>
        <taxon>Actinomycetota</taxon>
        <taxon>Actinomycetes</taxon>
        <taxon>Geodermatophilales</taxon>
        <taxon>Geodermatophilaceae</taxon>
        <taxon>Blastococcus</taxon>
    </lineage>
</organism>
<gene>
    <name evidence="1" type="ORF">SAMN05660748_2844</name>
</gene>
<evidence type="ECO:0008006" key="3">
    <source>
        <dbReference type="Google" id="ProtNLM"/>
    </source>
</evidence>
<proteinExistence type="predicted"/>
<dbReference type="OrthoDB" id="4605093at2"/>
<evidence type="ECO:0000313" key="1">
    <source>
        <dbReference type="EMBL" id="SOC50105.1"/>
    </source>
</evidence>
<dbReference type="InterPro" id="IPR032675">
    <property type="entry name" value="LRR_dom_sf"/>
</dbReference>
<protein>
    <recommendedName>
        <fullName evidence="3">Leucine-rich repeat domain-containing protein</fullName>
    </recommendedName>
</protein>
<dbReference type="RefSeq" id="WP_097195675.1">
    <property type="nucleotide sequence ID" value="NZ_OBQI01000004.1"/>
</dbReference>
<dbReference type="AlphaFoldDB" id="A0A285V7K6"/>
<keyword evidence="2" id="KW-1185">Reference proteome</keyword>
<evidence type="ECO:0000313" key="2">
    <source>
        <dbReference type="Proteomes" id="UP000219435"/>
    </source>
</evidence>
<dbReference type="Gene3D" id="3.80.10.10">
    <property type="entry name" value="Ribonuclease Inhibitor"/>
    <property type="match status" value="1"/>
</dbReference>
<dbReference type="Proteomes" id="UP000219435">
    <property type="component" value="Unassembled WGS sequence"/>
</dbReference>
<accession>A0A285V7K6</accession>
<dbReference type="SUPFAM" id="SSF52058">
    <property type="entry name" value="L domain-like"/>
    <property type="match status" value="1"/>
</dbReference>
<reference evidence="2" key="1">
    <citation type="submission" date="2017-08" db="EMBL/GenBank/DDBJ databases">
        <authorList>
            <person name="Varghese N."/>
            <person name="Submissions S."/>
        </authorList>
    </citation>
    <scope>NUCLEOTIDE SEQUENCE [LARGE SCALE GENOMIC DNA]</scope>
    <source>
        <strain evidence="2">DSM 4725</strain>
    </source>
</reference>
<dbReference type="EMBL" id="OBQI01000004">
    <property type="protein sequence ID" value="SOC50105.1"/>
    <property type="molecule type" value="Genomic_DNA"/>
</dbReference>
<sequence length="326" mass="34477">MAEPTTVPAYRDTTGAYNRDGWVRLKGPVTSTAVAAAATKLASRPEARLFLADAKDTDLGFLADLPPLHAFEVVLSGVRDVSALAQHAATLRSVHLELGRHPVSVDVLGALPHLSQLYLRKDGAAPVKGAPAAIASAAQLEHVVLHSVALPSVAPLTALPRLRGLALKLGGAADLTAFPELPALRFFEAWQVRGLADLRPVAASRTLEVLYLESLRQAALPDFSGAASLAHVRIDNLPITEGLAGLAAAPALRQLRITRRVFDPEEVAVLRGHPTLQAAFVPLRGRVPEEEMRLGLASVHDAPFVAFGAGVMGLPPIGWDGAYLQQ</sequence>
<name>A0A285V7K6_9ACTN</name>